<dbReference type="PANTHER" id="PTHR24421:SF59">
    <property type="entry name" value="OXYGEN SENSOR HISTIDINE KINASE NREB"/>
    <property type="match status" value="1"/>
</dbReference>
<sequence>MPPLPPHPPTARPWLDRLVEPTVALRGVALALVLLELRAALAALTGAAAEPFDGLINQLWQLGGGDARDRAPLLLSLALMLPTGWGLWRLARQQHIDTPPAHVWLWLLALDLLAFAVTPALAFIVTVLAGVMLSARAALAFAALQVLLALGLYALLPSEAQRQEQSLGLMPALFTQGLWMVALYGLGFGLGRLTASQADKRRWLQAMLAERLSAEQLHDEQLRYSERLGLARELHDLMGHHLTALNLQLQLGEALLARAQGPAAAGALAKARGVAEQLLADVREAVSLQREQARIDLSAALQTLAQGIDTPRIALSLDPEAVRDLGPRTAHALLRCVQEAVTNCVRHARARHLSIEVRTDGTEVLIRIDDDGQGQPKLKPGNGLTGMRERLTELGGSLSVLRQHPGFLIEMRCPRDTETHA</sequence>
<evidence type="ECO:0000256" key="1">
    <source>
        <dbReference type="ARBA" id="ARBA00022679"/>
    </source>
</evidence>
<keyword evidence="2 7" id="KW-0418">Kinase</keyword>
<feature type="domain" description="Signal transduction histidine kinase subgroup 3 dimerisation and phosphoacceptor" evidence="6">
    <location>
        <begin position="226"/>
        <end position="292"/>
    </location>
</feature>
<feature type="domain" description="Histidine kinase/HSP90-like ATPase" evidence="5">
    <location>
        <begin position="332"/>
        <end position="414"/>
    </location>
</feature>
<proteinExistence type="predicted"/>
<dbReference type="RefSeq" id="WP_127683188.1">
    <property type="nucleotide sequence ID" value="NZ_SACM01000003.1"/>
</dbReference>
<dbReference type="InterPro" id="IPR050482">
    <property type="entry name" value="Sensor_HK_TwoCompSys"/>
</dbReference>
<feature type="transmembrane region" description="Helical" evidence="4">
    <location>
        <begin position="70"/>
        <end position="91"/>
    </location>
</feature>
<dbReference type="InterPro" id="IPR003594">
    <property type="entry name" value="HATPase_dom"/>
</dbReference>
<dbReference type="Proteomes" id="UP000288587">
    <property type="component" value="Unassembled WGS sequence"/>
</dbReference>
<dbReference type="GO" id="GO:0046983">
    <property type="term" value="F:protein dimerization activity"/>
    <property type="evidence" value="ECO:0007669"/>
    <property type="project" value="InterPro"/>
</dbReference>
<dbReference type="AlphaFoldDB" id="A0A3S2UD30"/>
<evidence type="ECO:0000256" key="3">
    <source>
        <dbReference type="ARBA" id="ARBA00023012"/>
    </source>
</evidence>
<gene>
    <name evidence="7" type="ORF">EOD73_11705</name>
</gene>
<dbReference type="Pfam" id="PF02518">
    <property type="entry name" value="HATPase_c"/>
    <property type="match status" value="1"/>
</dbReference>
<keyword evidence="3" id="KW-0902">Two-component regulatory system</keyword>
<feature type="transmembrane region" description="Helical" evidence="4">
    <location>
        <begin position="176"/>
        <end position="195"/>
    </location>
</feature>
<dbReference type="SUPFAM" id="SSF55874">
    <property type="entry name" value="ATPase domain of HSP90 chaperone/DNA topoisomerase II/histidine kinase"/>
    <property type="match status" value="1"/>
</dbReference>
<feature type="transmembrane region" description="Helical" evidence="4">
    <location>
        <begin position="138"/>
        <end position="156"/>
    </location>
</feature>
<dbReference type="InterPro" id="IPR036890">
    <property type="entry name" value="HATPase_C_sf"/>
</dbReference>
<organism evidence="7 8">
    <name type="scientific">Inhella crocodyli</name>
    <dbReference type="NCBI Taxonomy" id="2499851"/>
    <lineage>
        <taxon>Bacteria</taxon>
        <taxon>Pseudomonadati</taxon>
        <taxon>Pseudomonadota</taxon>
        <taxon>Betaproteobacteria</taxon>
        <taxon>Burkholderiales</taxon>
        <taxon>Sphaerotilaceae</taxon>
        <taxon>Inhella</taxon>
    </lineage>
</organism>
<dbReference type="CDD" id="cd16917">
    <property type="entry name" value="HATPase_UhpB-NarQ-NarX-like"/>
    <property type="match status" value="1"/>
</dbReference>
<keyword evidence="1" id="KW-0808">Transferase</keyword>
<evidence type="ECO:0000259" key="5">
    <source>
        <dbReference type="Pfam" id="PF02518"/>
    </source>
</evidence>
<dbReference type="Gene3D" id="3.30.565.10">
    <property type="entry name" value="Histidine kinase-like ATPase, C-terminal domain"/>
    <property type="match status" value="1"/>
</dbReference>
<evidence type="ECO:0000256" key="4">
    <source>
        <dbReference type="SAM" id="Phobius"/>
    </source>
</evidence>
<dbReference type="InterPro" id="IPR011712">
    <property type="entry name" value="Sig_transdc_His_kin_sub3_dim/P"/>
</dbReference>
<evidence type="ECO:0000256" key="2">
    <source>
        <dbReference type="ARBA" id="ARBA00022777"/>
    </source>
</evidence>
<dbReference type="PANTHER" id="PTHR24421">
    <property type="entry name" value="NITRATE/NITRITE SENSOR PROTEIN NARX-RELATED"/>
    <property type="match status" value="1"/>
</dbReference>
<dbReference type="EMBL" id="SACM01000003">
    <property type="protein sequence ID" value="RVT84786.1"/>
    <property type="molecule type" value="Genomic_DNA"/>
</dbReference>
<dbReference type="OrthoDB" id="9797605at2"/>
<dbReference type="GO" id="GO:0000155">
    <property type="term" value="F:phosphorelay sensor kinase activity"/>
    <property type="evidence" value="ECO:0007669"/>
    <property type="project" value="InterPro"/>
</dbReference>
<evidence type="ECO:0000259" key="6">
    <source>
        <dbReference type="Pfam" id="PF07730"/>
    </source>
</evidence>
<feature type="transmembrane region" description="Helical" evidence="4">
    <location>
        <begin position="103"/>
        <end position="131"/>
    </location>
</feature>
<protein>
    <submittedName>
        <fullName evidence="7">Histidine kinase</fullName>
    </submittedName>
</protein>
<keyword evidence="4" id="KW-1133">Transmembrane helix</keyword>
<keyword evidence="4" id="KW-0472">Membrane</keyword>
<dbReference type="GO" id="GO:0016020">
    <property type="term" value="C:membrane"/>
    <property type="evidence" value="ECO:0007669"/>
    <property type="project" value="InterPro"/>
</dbReference>
<evidence type="ECO:0000313" key="8">
    <source>
        <dbReference type="Proteomes" id="UP000288587"/>
    </source>
</evidence>
<reference evidence="7 8" key="1">
    <citation type="submission" date="2019-01" db="EMBL/GenBank/DDBJ databases">
        <authorList>
            <person name="Chen W.-M."/>
        </authorList>
    </citation>
    <scope>NUCLEOTIDE SEQUENCE [LARGE SCALE GENOMIC DNA]</scope>
    <source>
        <strain evidence="7 8">CCP-18</strain>
    </source>
</reference>
<keyword evidence="4" id="KW-0812">Transmembrane</keyword>
<dbReference type="Gene3D" id="1.20.5.1930">
    <property type="match status" value="1"/>
</dbReference>
<comment type="caution">
    <text evidence="7">The sequence shown here is derived from an EMBL/GenBank/DDBJ whole genome shotgun (WGS) entry which is preliminary data.</text>
</comment>
<dbReference type="Pfam" id="PF07730">
    <property type="entry name" value="HisKA_3"/>
    <property type="match status" value="1"/>
</dbReference>
<name>A0A3S2UD30_9BURK</name>
<keyword evidence="8" id="KW-1185">Reference proteome</keyword>
<evidence type="ECO:0000313" key="7">
    <source>
        <dbReference type="EMBL" id="RVT84786.1"/>
    </source>
</evidence>
<accession>A0A3S2UD30</accession>